<name>A0A0D6LPJ7_9BILA</name>
<dbReference type="AlphaFoldDB" id="A0A0D6LPJ7"/>
<evidence type="ECO:0000313" key="1">
    <source>
        <dbReference type="EMBL" id="EPB73138.1"/>
    </source>
</evidence>
<dbReference type="Proteomes" id="UP000054495">
    <property type="component" value="Unassembled WGS sequence"/>
</dbReference>
<proteinExistence type="predicted"/>
<keyword evidence="2" id="KW-1185">Reference proteome</keyword>
<gene>
    <name evidence="1" type="ORF">ANCCEY_07788</name>
</gene>
<organism evidence="1 2">
    <name type="scientific">Ancylostoma ceylanicum</name>
    <dbReference type="NCBI Taxonomy" id="53326"/>
    <lineage>
        <taxon>Eukaryota</taxon>
        <taxon>Metazoa</taxon>
        <taxon>Ecdysozoa</taxon>
        <taxon>Nematoda</taxon>
        <taxon>Chromadorea</taxon>
        <taxon>Rhabditida</taxon>
        <taxon>Rhabditina</taxon>
        <taxon>Rhabditomorpha</taxon>
        <taxon>Strongyloidea</taxon>
        <taxon>Ancylostomatidae</taxon>
        <taxon>Ancylostomatinae</taxon>
        <taxon>Ancylostoma</taxon>
    </lineage>
</organism>
<protein>
    <submittedName>
        <fullName evidence="1">Uncharacterized protein</fullName>
    </submittedName>
</protein>
<accession>A0A0D6LPJ7</accession>
<reference evidence="1 2" key="1">
    <citation type="submission" date="2013-05" db="EMBL/GenBank/DDBJ databases">
        <title>Draft genome of the parasitic nematode Anyclostoma ceylanicum.</title>
        <authorList>
            <person name="Mitreva M."/>
        </authorList>
    </citation>
    <scope>NUCLEOTIDE SEQUENCE [LARGE SCALE GENOMIC DNA]</scope>
</reference>
<dbReference type="EMBL" id="KE125005">
    <property type="protein sequence ID" value="EPB73138.1"/>
    <property type="molecule type" value="Genomic_DNA"/>
</dbReference>
<sequence>MYKIAIGFLEVEGVYESASAPGEIYSCALVIYGSTAAYKRGSQQKDTLFGSGGVEYMIHAVLLALARGQSDSEGPEEGEF</sequence>
<evidence type="ECO:0000313" key="2">
    <source>
        <dbReference type="Proteomes" id="UP000054495"/>
    </source>
</evidence>